<dbReference type="Proteomes" id="UP000235786">
    <property type="component" value="Unassembled WGS sequence"/>
</dbReference>
<gene>
    <name evidence="2" type="ORF">L207DRAFT_528461</name>
</gene>
<evidence type="ECO:0000313" key="3">
    <source>
        <dbReference type="Proteomes" id="UP000235786"/>
    </source>
</evidence>
<feature type="transmembrane region" description="Helical" evidence="1">
    <location>
        <begin position="55"/>
        <end position="76"/>
    </location>
</feature>
<organism evidence="2 3">
    <name type="scientific">Hyaloscypha variabilis (strain UAMH 11265 / GT02V1 / F)</name>
    <name type="common">Meliniomyces variabilis</name>
    <dbReference type="NCBI Taxonomy" id="1149755"/>
    <lineage>
        <taxon>Eukaryota</taxon>
        <taxon>Fungi</taxon>
        <taxon>Dikarya</taxon>
        <taxon>Ascomycota</taxon>
        <taxon>Pezizomycotina</taxon>
        <taxon>Leotiomycetes</taxon>
        <taxon>Helotiales</taxon>
        <taxon>Hyaloscyphaceae</taxon>
        <taxon>Hyaloscypha</taxon>
        <taxon>Hyaloscypha variabilis</taxon>
    </lineage>
</organism>
<dbReference type="EMBL" id="KZ613944">
    <property type="protein sequence ID" value="PMD41865.1"/>
    <property type="molecule type" value="Genomic_DNA"/>
</dbReference>
<protein>
    <submittedName>
        <fullName evidence="2">Uncharacterized protein</fullName>
    </submittedName>
</protein>
<name>A0A2J6RTM9_HYAVF</name>
<accession>A0A2J6RTM9</accession>
<evidence type="ECO:0000256" key="1">
    <source>
        <dbReference type="SAM" id="Phobius"/>
    </source>
</evidence>
<keyword evidence="1" id="KW-1133">Transmembrane helix</keyword>
<reference evidence="2 3" key="1">
    <citation type="submission" date="2016-04" db="EMBL/GenBank/DDBJ databases">
        <title>A degradative enzymes factory behind the ericoid mycorrhizal symbiosis.</title>
        <authorList>
            <consortium name="DOE Joint Genome Institute"/>
            <person name="Martino E."/>
            <person name="Morin E."/>
            <person name="Grelet G."/>
            <person name="Kuo A."/>
            <person name="Kohler A."/>
            <person name="Daghino S."/>
            <person name="Barry K."/>
            <person name="Choi C."/>
            <person name="Cichocki N."/>
            <person name="Clum A."/>
            <person name="Copeland A."/>
            <person name="Hainaut M."/>
            <person name="Haridas S."/>
            <person name="Labutti K."/>
            <person name="Lindquist E."/>
            <person name="Lipzen A."/>
            <person name="Khouja H.-R."/>
            <person name="Murat C."/>
            <person name="Ohm R."/>
            <person name="Olson A."/>
            <person name="Spatafora J."/>
            <person name="Veneault-Fourrey C."/>
            <person name="Henrissat B."/>
            <person name="Grigoriev I."/>
            <person name="Martin F."/>
            <person name="Perotto S."/>
        </authorList>
    </citation>
    <scope>NUCLEOTIDE SEQUENCE [LARGE SCALE GENOMIC DNA]</scope>
    <source>
        <strain evidence="2 3">F</strain>
    </source>
</reference>
<feature type="transmembrane region" description="Helical" evidence="1">
    <location>
        <begin position="21"/>
        <end position="43"/>
    </location>
</feature>
<keyword evidence="1" id="KW-0472">Membrane</keyword>
<feature type="transmembrane region" description="Helical" evidence="1">
    <location>
        <begin position="143"/>
        <end position="164"/>
    </location>
</feature>
<keyword evidence="3" id="KW-1185">Reference proteome</keyword>
<evidence type="ECO:0000313" key="2">
    <source>
        <dbReference type="EMBL" id="PMD41865.1"/>
    </source>
</evidence>
<sequence>MISVNEGNLNIHLQVLLFLRFAQLSTTTLTTYACCFYIGFNVFYRNQEAPASEYFLLFTSLLTALELFLTTSWTITRVLTSSIRGINYRWYIASSSILTLLNWYGYSWLRTVPYLTEYNEGNNAGIYFYADSLEHGTCAINDMAIIAGGLNVFFTFLITIWAIFGHYHTRDDASNSTRSLVDVSDSNEIDYLLPMAEDGLGGLLVMEGCEKD</sequence>
<dbReference type="AlphaFoldDB" id="A0A2J6RTM9"/>
<proteinExistence type="predicted"/>
<keyword evidence="1" id="KW-0812">Transmembrane</keyword>
<feature type="transmembrane region" description="Helical" evidence="1">
    <location>
        <begin position="88"/>
        <end position="106"/>
    </location>
</feature>